<name>A0A1I3C7A2_9GAMM</name>
<dbReference type="SUPFAM" id="SSF53756">
    <property type="entry name" value="UDP-Glycosyltransferase/glycogen phosphorylase"/>
    <property type="match status" value="1"/>
</dbReference>
<dbReference type="EMBL" id="FOPY01000008">
    <property type="protein sequence ID" value="SFH70444.1"/>
    <property type="molecule type" value="Genomic_DNA"/>
</dbReference>
<sequence>MARMAVDKQDLSNPRIGHLVSLKNLGGIERYFTRYYARFAAEYDQHILKQTDGIHPLLSPYYKQHAAGRIHSIKGPGIIKIPRAFPGLRFRYQKALLVRLRIEAILVWGKIVNHPLSFPDNMPVVHFERGSAWLVNDQPALHTYLKRLDGALCNSHAALRMLHLKWELSTDLPSRVLYNSIELPANHAVHPEGRFRLGFAGRLVPLKAPMVALEVFAELKTQHPHAEFWIAGEGALEDTLRKQAKQWGLEDSVRFCGLVDDMASFYSSLDAFICPSWREPFGNVAQEALAYGVPTLVGAVDGLAEQVRDGDNGAVLSPRRERRELGKYGQACLQGPDEVYSPEQDAIVQAGILEPEEAARVLGEWAENPALRREMGAKARTRIRDEFNIDQYGQQLVGFMSEVIARRR</sequence>
<dbReference type="CDD" id="cd03801">
    <property type="entry name" value="GT4_PimA-like"/>
    <property type="match status" value="1"/>
</dbReference>
<evidence type="ECO:0000259" key="1">
    <source>
        <dbReference type="Pfam" id="PF00534"/>
    </source>
</evidence>
<dbReference type="Gene3D" id="3.40.50.2000">
    <property type="entry name" value="Glycogen Phosphorylase B"/>
    <property type="match status" value="1"/>
</dbReference>
<gene>
    <name evidence="2" type="ORF">SAMN04487959_10845</name>
</gene>
<dbReference type="STRING" id="442341.SAMN04487959_10845"/>
<dbReference type="GO" id="GO:1901135">
    <property type="term" value="P:carbohydrate derivative metabolic process"/>
    <property type="evidence" value="ECO:0007669"/>
    <property type="project" value="UniProtKB-ARBA"/>
</dbReference>
<proteinExistence type="predicted"/>
<dbReference type="Proteomes" id="UP000199040">
    <property type="component" value="Unassembled WGS sequence"/>
</dbReference>
<evidence type="ECO:0000313" key="3">
    <source>
        <dbReference type="Proteomes" id="UP000199040"/>
    </source>
</evidence>
<dbReference type="InterPro" id="IPR001296">
    <property type="entry name" value="Glyco_trans_1"/>
</dbReference>
<feature type="domain" description="Glycosyl transferase family 1" evidence="1">
    <location>
        <begin position="190"/>
        <end position="319"/>
    </location>
</feature>
<dbReference type="Pfam" id="PF00534">
    <property type="entry name" value="Glycos_transf_1"/>
    <property type="match status" value="1"/>
</dbReference>
<accession>A0A1I3C7A2</accession>
<keyword evidence="2" id="KW-0808">Transferase</keyword>
<dbReference type="GO" id="GO:0016757">
    <property type="term" value="F:glycosyltransferase activity"/>
    <property type="evidence" value="ECO:0007669"/>
    <property type="project" value="InterPro"/>
</dbReference>
<evidence type="ECO:0000313" key="2">
    <source>
        <dbReference type="EMBL" id="SFH70444.1"/>
    </source>
</evidence>
<dbReference type="PANTHER" id="PTHR12526:SF638">
    <property type="entry name" value="SPORE COAT PROTEIN SA"/>
    <property type="match status" value="1"/>
</dbReference>
<protein>
    <submittedName>
        <fullName evidence="2">Glycosyltransferase involved in cell wall bisynthesis</fullName>
    </submittedName>
</protein>
<keyword evidence="3" id="KW-1185">Reference proteome</keyword>
<organism evidence="2 3">
    <name type="scientific">Modicisalibacter xianhensis</name>
    <dbReference type="NCBI Taxonomy" id="442341"/>
    <lineage>
        <taxon>Bacteria</taxon>
        <taxon>Pseudomonadati</taxon>
        <taxon>Pseudomonadota</taxon>
        <taxon>Gammaproteobacteria</taxon>
        <taxon>Oceanospirillales</taxon>
        <taxon>Halomonadaceae</taxon>
        <taxon>Modicisalibacter</taxon>
    </lineage>
</organism>
<reference evidence="2 3" key="1">
    <citation type="submission" date="2016-10" db="EMBL/GenBank/DDBJ databases">
        <authorList>
            <person name="de Groot N.N."/>
        </authorList>
    </citation>
    <scope>NUCLEOTIDE SEQUENCE [LARGE SCALE GENOMIC DNA]</scope>
    <source>
        <strain evidence="2 3">CGMCC 1.6848</strain>
    </source>
</reference>
<dbReference type="AlphaFoldDB" id="A0A1I3C7A2"/>
<dbReference type="PANTHER" id="PTHR12526">
    <property type="entry name" value="GLYCOSYLTRANSFERASE"/>
    <property type="match status" value="1"/>
</dbReference>